<dbReference type="InterPro" id="IPR007109">
    <property type="entry name" value="Brix"/>
</dbReference>
<dbReference type="GO" id="GO:0034457">
    <property type="term" value="C:Mpp10 complex"/>
    <property type="evidence" value="ECO:0007669"/>
    <property type="project" value="UniProtKB-ARBA"/>
</dbReference>
<reference evidence="3" key="1">
    <citation type="submission" date="2022-07" db="EMBL/GenBank/DDBJ databases">
        <title>Phylogenomic reconstructions and comparative analyses of Kickxellomycotina fungi.</title>
        <authorList>
            <person name="Reynolds N.K."/>
            <person name="Stajich J.E."/>
            <person name="Barry K."/>
            <person name="Grigoriev I.V."/>
            <person name="Crous P."/>
            <person name="Smith M.E."/>
        </authorList>
    </citation>
    <scope>NUCLEOTIDE SEQUENCE</scope>
    <source>
        <strain evidence="3">RSA 567</strain>
    </source>
</reference>
<dbReference type="PROSITE" id="PS50833">
    <property type="entry name" value="BRIX"/>
    <property type="match status" value="1"/>
</dbReference>
<dbReference type="InterPro" id="IPR044281">
    <property type="entry name" value="IMP4/RPF1"/>
</dbReference>
<dbReference type="GO" id="GO:0032040">
    <property type="term" value="C:small-subunit processome"/>
    <property type="evidence" value="ECO:0007669"/>
    <property type="project" value="TreeGrafter"/>
</dbReference>
<dbReference type="SUPFAM" id="SSF52954">
    <property type="entry name" value="Class II aaRS ABD-related"/>
    <property type="match status" value="1"/>
</dbReference>
<feature type="domain" description="Brix" evidence="2">
    <location>
        <begin position="82"/>
        <end position="263"/>
    </location>
</feature>
<dbReference type="Proteomes" id="UP001151582">
    <property type="component" value="Unassembled WGS sequence"/>
</dbReference>
<dbReference type="GO" id="GO:0042274">
    <property type="term" value="P:ribosomal small subunit biogenesis"/>
    <property type="evidence" value="ECO:0007669"/>
    <property type="project" value="UniProtKB-ARBA"/>
</dbReference>
<protein>
    <recommendedName>
        <fullName evidence="1">U3 small nucleolar ribonucleoprotein protein IMP4</fullName>
    </recommendedName>
</protein>
<dbReference type="EMBL" id="JANBQB010000457">
    <property type="protein sequence ID" value="KAJ1976176.1"/>
    <property type="molecule type" value="Genomic_DNA"/>
</dbReference>
<comment type="caution">
    <text evidence="3">The sequence shown here is derived from an EMBL/GenBank/DDBJ whole genome shotgun (WGS) entry which is preliminary data.</text>
</comment>
<gene>
    <name evidence="3" type="primary">IMP4</name>
    <name evidence="3" type="ORF">H4R34_004077</name>
</gene>
<dbReference type="GO" id="GO:0005654">
    <property type="term" value="C:nucleoplasm"/>
    <property type="evidence" value="ECO:0007669"/>
    <property type="project" value="UniProtKB-ARBA"/>
</dbReference>
<organism evidence="3 4">
    <name type="scientific">Dimargaris verticillata</name>
    <dbReference type="NCBI Taxonomy" id="2761393"/>
    <lineage>
        <taxon>Eukaryota</taxon>
        <taxon>Fungi</taxon>
        <taxon>Fungi incertae sedis</taxon>
        <taxon>Zoopagomycota</taxon>
        <taxon>Kickxellomycotina</taxon>
        <taxon>Dimargaritomycetes</taxon>
        <taxon>Dimargaritales</taxon>
        <taxon>Dimargaritaceae</taxon>
        <taxon>Dimargaris</taxon>
    </lineage>
</organism>
<dbReference type="GO" id="GO:0006364">
    <property type="term" value="P:rRNA processing"/>
    <property type="evidence" value="ECO:0007669"/>
    <property type="project" value="InterPro"/>
</dbReference>
<proteinExistence type="predicted"/>
<evidence type="ECO:0000256" key="1">
    <source>
        <dbReference type="ARBA" id="ARBA00040513"/>
    </source>
</evidence>
<dbReference type="FunFam" id="3.40.50.10480:FF:000001">
    <property type="entry name" value="IMP4, U3 small nucleolar ribonucleoprotein"/>
    <property type="match status" value="1"/>
</dbReference>
<dbReference type="PANTHER" id="PTHR22734:SF2">
    <property type="entry name" value="U3 SMALL NUCLEOLAR RIBONUCLEOPROTEIN PROTEIN IMP4"/>
    <property type="match status" value="1"/>
</dbReference>
<dbReference type="SMART" id="SM00879">
    <property type="entry name" value="Brix"/>
    <property type="match status" value="1"/>
</dbReference>
<dbReference type="GO" id="GO:0030515">
    <property type="term" value="F:snoRNA binding"/>
    <property type="evidence" value="ECO:0007669"/>
    <property type="project" value="TreeGrafter"/>
</dbReference>
<evidence type="ECO:0000313" key="4">
    <source>
        <dbReference type="Proteomes" id="UP001151582"/>
    </source>
</evidence>
<name>A0A9W8B0X2_9FUNG</name>
<dbReference type="PANTHER" id="PTHR22734">
    <property type="entry name" value="U3 SMALL NUCLEOLAR RIBONUCLEOPROTEIN PROTEIN IMP4"/>
    <property type="match status" value="1"/>
</dbReference>
<dbReference type="OrthoDB" id="10253204at2759"/>
<dbReference type="Gene3D" id="3.40.50.10480">
    <property type="entry name" value="Probable brix-domain ribosomal biogenesis protein"/>
    <property type="match status" value="1"/>
</dbReference>
<dbReference type="AlphaFoldDB" id="A0A9W8B0X2"/>
<dbReference type="GO" id="GO:0042134">
    <property type="term" value="F:rRNA primary transcript binding"/>
    <property type="evidence" value="ECO:0007669"/>
    <property type="project" value="InterPro"/>
</dbReference>
<evidence type="ECO:0000313" key="3">
    <source>
        <dbReference type="EMBL" id="KAJ1976176.1"/>
    </source>
</evidence>
<evidence type="ECO:0000259" key="2">
    <source>
        <dbReference type="PROSITE" id="PS50833"/>
    </source>
</evidence>
<sequence length="286" mass="33384">MLRRQNRLRREYLYRKSLEAKEQAIFERKQLLKDALANNKPIPTEFKEESRQLVRELQYDESQDAPTTHIDDEYAQAGVYDPKVLITTTHNPNTRVVQFMKELRSIFPNAQKMNRGHHSVNKLVEICRVNQVTDLVVVTHSNGQPSGMTVCHFPHGPTVYFTLFNVVLRHDIPNIGSMSEAYPHLIFHNFSTTLGTRVTNVLKHLFPVPKEDTKRVMTFANDNDFISFRHHVYQKTSHKEVMLAEVGPRFEMRVYEIRLGTLDIADADVEWVLQPYRRTAPKKQML</sequence>
<dbReference type="Pfam" id="PF04427">
    <property type="entry name" value="Brix"/>
    <property type="match status" value="1"/>
</dbReference>
<accession>A0A9W8B0X2</accession>
<keyword evidence="4" id="KW-1185">Reference proteome</keyword>